<organism evidence="2 3">
    <name type="scientific">Paraburkholderia acidicola</name>
    <dbReference type="NCBI Taxonomy" id="1912599"/>
    <lineage>
        <taxon>Bacteria</taxon>
        <taxon>Pseudomonadati</taxon>
        <taxon>Pseudomonadota</taxon>
        <taxon>Betaproteobacteria</taxon>
        <taxon>Burkholderiales</taxon>
        <taxon>Burkholderiaceae</taxon>
        <taxon>Paraburkholderia</taxon>
    </lineage>
</organism>
<comment type="caution">
    <text evidence="2">The sequence shown here is derived from an EMBL/GenBank/DDBJ whole genome shotgun (WGS) entry which is preliminary data.</text>
</comment>
<reference evidence="2 3" key="1">
    <citation type="journal article" date="2024" name="Chem. Sci.">
        <title>Discovery of a lagriamide polyketide by integrated genome mining, isotopic labeling, and untargeted metabolomics.</title>
        <authorList>
            <person name="Fergusson C.H."/>
            <person name="Saulog J."/>
            <person name="Paulo B.S."/>
            <person name="Wilson D.M."/>
            <person name="Liu D.Y."/>
            <person name="Morehouse N.J."/>
            <person name="Waterworth S."/>
            <person name="Barkei J."/>
            <person name="Gray C.A."/>
            <person name="Kwan J.C."/>
            <person name="Eustaquio A.S."/>
            <person name="Linington R.G."/>
        </authorList>
    </citation>
    <scope>NUCLEOTIDE SEQUENCE [LARGE SCALE GENOMIC DNA]</scope>
    <source>
        <strain evidence="2 3">RL17-338-BIF-B</strain>
    </source>
</reference>
<dbReference type="Proteomes" id="UP001469089">
    <property type="component" value="Unassembled WGS sequence"/>
</dbReference>
<accession>A0ABV1LID6</accession>
<sequence>MRQKNTAAQRQTATGTVAAANHSQQKCSRFDLGLTRDLVEEVDRAGGEHTEQCHTHCHCEIHDASGNLPARQQE</sequence>
<keyword evidence="3" id="KW-1185">Reference proteome</keyword>
<feature type="region of interest" description="Disordered" evidence="1">
    <location>
        <begin position="1"/>
        <end position="25"/>
    </location>
</feature>
<name>A0ABV1LID6_9BURK</name>
<evidence type="ECO:0000256" key="1">
    <source>
        <dbReference type="SAM" id="MobiDB-lite"/>
    </source>
</evidence>
<dbReference type="RefSeq" id="WP_349541654.1">
    <property type="nucleotide sequence ID" value="NZ_JAOALG010000001.1"/>
</dbReference>
<proteinExistence type="predicted"/>
<protein>
    <submittedName>
        <fullName evidence="2">Uncharacterized protein</fullName>
    </submittedName>
</protein>
<gene>
    <name evidence="2" type="ORF">N0A02_06245</name>
</gene>
<dbReference type="EMBL" id="JAOALG010000001">
    <property type="protein sequence ID" value="MEQ5839039.1"/>
    <property type="molecule type" value="Genomic_DNA"/>
</dbReference>
<evidence type="ECO:0000313" key="2">
    <source>
        <dbReference type="EMBL" id="MEQ5839039.1"/>
    </source>
</evidence>
<evidence type="ECO:0000313" key="3">
    <source>
        <dbReference type="Proteomes" id="UP001469089"/>
    </source>
</evidence>